<protein>
    <submittedName>
        <fullName evidence="2">DUF2079 domain-containing protein</fullName>
    </submittedName>
</protein>
<sequence length="221" mass="25705">MLHFILELALFINKIFSIDSFVYLLLLFTPFIWFLKNTNLSPLLVAIPTIAMSILSDDPAQRYLANQYPLPVLPFLMLVAISKLSLMEFQKNWYFRFIVFWAALAFVVMSRLNLFTGQYLTFTDTWQANNEAIAMIKTKGSILTTHEISPHVTHRPIVNISFSSKNYNLENFDYILLNTRHPGYQSDRNYALSLVDQAKKVPSLKLKYQKDDVYLFSKNDL</sequence>
<keyword evidence="1" id="KW-0812">Transmembrane</keyword>
<name>A0ABU5TD74_9CYAN</name>
<feature type="transmembrane region" description="Helical" evidence="1">
    <location>
        <begin position="12"/>
        <end position="34"/>
    </location>
</feature>
<gene>
    <name evidence="2" type="ORF">VB774_01145</name>
</gene>
<keyword evidence="1" id="KW-1133">Transmembrane helix</keyword>
<reference evidence="2 3" key="1">
    <citation type="submission" date="2023-12" db="EMBL/GenBank/DDBJ databases">
        <title>Baltic Sea Cyanobacteria.</title>
        <authorList>
            <person name="Delbaje E."/>
            <person name="Fewer D.P."/>
            <person name="Shishido T.K."/>
        </authorList>
    </citation>
    <scope>NUCLEOTIDE SEQUENCE [LARGE SCALE GENOMIC DNA]</scope>
    <source>
        <strain evidence="2 3">UHCC 0370</strain>
    </source>
</reference>
<dbReference type="RefSeq" id="WP_323259159.1">
    <property type="nucleotide sequence ID" value="NZ_JAYGIE010000003.1"/>
</dbReference>
<keyword evidence="1" id="KW-0472">Membrane</keyword>
<feature type="transmembrane region" description="Helical" evidence="1">
    <location>
        <begin position="40"/>
        <end position="56"/>
    </location>
</feature>
<feature type="transmembrane region" description="Helical" evidence="1">
    <location>
        <begin position="93"/>
        <end position="112"/>
    </location>
</feature>
<accession>A0ABU5TD74</accession>
<proteinExistence type="predicted"/>
<comment type="caution">
    <text evidence="2">The sequence shown here is derived from an EMBL/GenBank/DDBJ whole genome shotgun (WGS) entry which is preliminary data.</text>
</comment>
<evidence type="ECO:0000313" key="3">
    <source>
        <dbReference type="Proteomes" id="UP001301388"/>
    </source>
</evidence>
<dbReference type="InterPro" id="IPR018650">
    <property type="entry name" value="STSV1_Orf64"/>
</dbReference>
<dbReference type="Proteomes" id="UP001301388">
    <property type="component" value="Unassembled WGS sequence"/>
</dbReference>
<organism evidence="2 3">
    <name type="scientific">Pseudanabaena galeata UHCC 0370</name>
    <dbReference type="NCBI Taxonomy" id="3110310"/>
    <lineage>
        <taxon>Bacteria</taxon>
        <taxon>Bacillati</taxon>
        <taxon>Cyanobacteriota</taxon>
        <taxon>Cyanophyceae</taxon>
        <taxon>Pseudanabaenales</taxon>
        <taxon>Pseudanabaenaceae</taxon>
        <taxon>Pseudanabaena</taxon>
    </lineage>
</organism>
<dbReference type="Pfam" id="PF09852">
    <property type="entry name" value="DUF2079"/>
    <property type="match status" value="1"/>
</dbReference>
<dbReference type="EMBL" id="JAYGIE010000003">
    <property type="protein sequence ID" value="MEA5476213.1"/>
    <property type="molecule type" value="Genomic_DNA"/>
</dbReference>
<keyword evidence="3" id="KW-1185">Reference proteome</keyword>
<evidence type="ECO:0000256" key="1">
    <source>
        <dbReference type="SAM" id="Phobius"/>
    </source>
</evidence>
<evidence type="ECO:0000313" key="2">
    <source>
        <dbReference type="EMBL" id="MEA5476213.1"/>
    </source>
</evidence>